<keyword evidence="2" id="KW-0812">Transmembrane</keyword>
<feature type="region of interest" description="Disordered" evidence="1">
    <location>
        <begin position="226"/>
        <end position="255"/>
    </location>
</feature>
<dbReference type="AlphaFoldDB" id="A0A7C3Z260"/>
<keyword evidence="2" id="KW-0472">Membrane</keyword>
<feature type="compositionally biased region" description="Low complexity" evidence="1">
    <location>
        <begin position="230"/>
        <end position="242"/>
    </location>
</feature>
<accession>A0A7C3Z260</accession>
<feature type="transmembrane region" description="Helical" evidence="2">
    <location>
        <begin position="109"/>
        <end position="128"/>
    </location>
</feature>
<keyword evidence="2" id="KW-1133">Transmembrane helix</keyword>
<feature type="transmembrane region" description="Helical" evidence="2">
    <location>
        <begin position="148"/>
        <end position="167"/>
    </location>
</feature>
<dbReference type="EMBL" id="DTMF01000265">
    <property type="protein sequence ID" value="HGF34866.1"/>
    <property type="molecule type" value="Genomic_DNA"/>
</dbReference>
<comment type="caution">
    <text evidence="3">The sequence shown here is derived from an EMBL/GenBank/DDBJ whole genome shotgun (WGS) entry which is preliminary data.</text>
</comment>
<evidence type="ECO:0000256" key="1">
    <source>
        <dbReference type="SAM" id="MobiDB-lite"/>
    </source>
</evidence>
<gene>
    <name evidence="3" type="ORF">ENW96_10845</name>
</gene>
<feature type="transmembrane region" description="Helical" evidence="2">
    <location>
        <begin position="58"/>
        <end position="82"/>
    </location>
</feature>
<organism evidence="3">
    <name type="scientific">Desulfobacca acetoxidans</name>
    <dbReference type="NCBI Taxonomy" id="60893"/>
    <lineage>
        <taxon>Bacteria</taxon>
        <taxon>Pseudomonadati</taxon>
        <taxon>Thermodesulfobacteriota</taxon>
        <taxon>Desulfobaccia</taxon>
        <taxon>Desulfobaccales</taxon>
        <taxon>Desulfobaccaceae</taxon>
        <taxon>Desulfobacca</taxon>
    </lineage>
</organism>
<sequence length="255" mass="28983">MSKLASYFSKADRKKLFFDYLKLIAILEIVIFIVIALWSTDDKYHRVYTPFPWKEYLFVAFAFPIMITFLLGVIVTGFNYFLGQDVMAGQEEAESEGQDLPLLGQLKRLPLLAILFLLLVTILALYNIHHIMTWLSSLTASTFAFLSYVLAGMGVVATIYVVFFLFFKYRLNQRQMKYQYYSQISERHGLIILDDRTVIHKNGQLLVQGKRWGRPKQAKNAVLVKDGQGPAAAPEEPELLAPKATGAPQLPAPKP</sequence>
<feature type="transmembrane region" description="Helical" evidence="2">
    <location>
        <begin position="20"/>
        <end position="38"/>
    </location>
</feature>
<protein>
    <submittedName>
        <fullName evidence="3">Uncharacterized protein</fullName>
    </submittedName>
</protein>
<evidence type="ECO:0000256" key="2">
    <source>
        <dbReference type="SAM" id="Phobius"/>
    </source>
</evidence>
<proteinExistence type="predicted"/>
<name>A0A7C3Z260_9BACT</name>
<reference evidence="3" key="1">
    <citation type="journal article" date="2020" name="mSystems">
        <title>Genome- and Community-Level Interaction Insights into Carbon Utilization and Element Cycling Functions of Hydrothermarchaeota in Hydrothermal Sediment.</title>
        <authorList>
            <person name="Zhou Z."/>
            <person name="Liu Y."/>
            <person name="Xu W."/>
            <person name="Pan J."/>
            <person name="Luo Z.H."/>
            <person name="Li M."/>
        </authorList>
    </citation>
    <scope>NUCLEOTIDE SEQUENCE [LARGE SCALE GENOMIC DNA]</scope>
    <source>
        <strain evidence="3">SpSt-897</strain>
    </source>
</reference>
<evidence type="ECO:0000313" key="3">
    <source>
        <dbReference type="EMBL" id="HGF34866.1"/>
    </source>
</evidence>